<evidence type="ECO:0000313" key="8">
    <source>
        <dbReference type="EMBL" id="XBW07085.1"/>
    </source>
</evidence>
<name>A0AAU7V4U2_9ACTO</name>
<feature type="transmembrane region" description="Helical" evidence="6">
    <location>
        <begin position="116"/>
        <end position="141"/>
    </location>
</feature>
<proteinExistence type="inferred from homology"/>
<sequence>MIDIGLVGAFLGGVLSLLSPCSVMLLPAFFAYAFTSPAKLLSRTGIFTLGLLTTLVPLGVFSGILGSLLGENRSLLITVVAGLIIVIGLIQLLGISLPGLSMREAAGTDRTSVVSVFLLGAVYAVAGVCTGPILGAVLMMASLGGSAGYGALLLAVYALGMVFPLLVLTLVWQRWGAGATRWMRPRLIRIGPWENSLVAVVTGLLSIGLGTLLLVTDGTANLGGLVSISTQFRLESAVANLGAAVPNWAFALGAALILTLVIWLVRRRNRRPQPAQSWPVAPGGTEEGRG</sequence>
<dbReference type="PANTHER" id="PTHR31272:SF4">
    <property type="entry name" value="CYTOCHROME C-TYPE BIOGENESIS PROTEIN HI_1454-RELATED"/>
    <property type="match status" value="1"/>
</dbReference>
<reference evidence="8" key="1">
    <citation type="submission" date="2023-11" db="EMBL/GenBank/DDBJ databases">
        <title>Scrofimicrobium hongkongense sp. nov., isolated from a patient with peritonitis.</title>
        <authorList>
            <person name="Lao H.Y."/>
            <person name="Wong A.Y.P."/>
            <person name="Ng T.L."/>
            <person name="Wong R.Y.L."/>
            <person name="Yau M.C.Y."/>
            <person name="Lam J.Y.W."/>
            <person name="Siu G.K.H."/>
        </authorList>
    </citation>
    <scope>NUCLEOTIDE SEQUENCE</scope>
    <source>
        <strain evidence="8">R131</strain>
    </source>
</reference>
<dbReference type="RefSeq" id="WP_350257285.1">
    <property type="nucleotide sequence ID" value="NZ_CP138335.1"/>
</dbReference>
<feature type="domain" description="Cytochrome C biogenesis protein transmembrane" evidence="7">
    <location>
        <begin position="7"/>
        <end position="184"/>
    </location>
</feature>
<evidence type="ECO:0000256" key="3">
    <source>
        <dbReference type="ARBA" id="ARBA00022692"/>
    </source>
</evidence>
<organism evidence="8">
    <name type="scientific">Scrofimicrobium appendicitidis</name>
    <dbReference type="NCBI Taxonomy" id="3079930"/>
    <lineage>
        <taxon>Bacteria</taxon>
        <taxon>Bacillati</taxon>
        <taxon>Actinomycetota</taxon>
        <taxon>Actinomycetes</taxon>
        <taxon>Actinomycetales</taxon>
        <taxon>Actinomycetaceae</taxon>
        <taxon>Scrofimicrobium</taxon>
    </lineage>
</organism>
<feature type="transmembrane region" description="Helical" evidence="6">
    <location>
        <begin position="75"/>
        <end position="95"/>
    </location>
</feature>
<keyword evidence="4 6" id="KW-1133">Transmembrane helix</keyword>
<dbReference type="EMBL" id="CP138335">
    <property type="protein sequence ID" value="XBW07085.1"/>
    <property type="molecule type" value="Genomic_DNA"/>
</dbReference>
<dbReference type="AlphaFoldDB" id="A0AAU7V4U2"/>
<gene>
    <name evidence="8" type="ORF">SAC06_05360</name>
</gene>
<comment type="subcellular location">
    <subcellularLocation>
        <location evidence="1">Membrane</location>
        <topology evidence="1">Multi-pass membrane protein</topology>
    </subcellularLocation>
</comment>
<feature type="transmembrane region" description="Helical" evidence="6">
    <location>
        <begin position="248"/>
        <end position="265"/>
    </location>
</feature>
<dbReference type="InterPro" id="IPR003834">
    <property type="entry name" value="Cyt_c_assmbl_TM_dom"/>
</dbReference>
<dbReference type="KEGG" id="sapp:SAC06_05360"/>
<dbReference type="Pfam" id="PF02683">
    <property type="entry name" value="DsbD_TM"/>
    <property type="match status" value="1"/>
</dbReference>
<keyword evidence="3 6" id="KW-0812">Transmembrane</keyword>
<feature type="transmembrane region" description="Helical" evidence="6">
    <location>
        <begin position="147"/>
        <end position="172"/>
    </location>
</feature>
<dbReference type="GO" id="GO:0016020">
    <property type="term" value="C:membrane"/>
    <property type="evidence" value="ECO:0007669"/>
    <property type="project" value="UniProtKB-SubCell"/>
</dbReference>
<dbReference type="GO" id="GO:0017004">
    <property type="term" value="P:cytochrome complex assembly"/>
    <property type="evidence" value="ECO:0007669"/>
    <property type="project" value="InterPro"/>
</dbReference>
<evidence type="ECO:0000256" key="1">
    <source>
        <dbReference type="ARBA" id="ARBA00004141"/>
    </source>
</evidence>
<evidence type="ECO:0000259" key="7">
    <source>
        <dbReference type="Pfam" id="PF02683"/>
    </source>
</evidence>
<accession>A0AAU7V4U2</accession>
<feature type="transmembrane region" description="Helical" evidence="6">
    <location>
        <begin position="46"/>
        <end position="69"/>
    </location>
</feature>
<dbReference type="InterPro" id="IPR051790">
    <property type="entry name" value="Cytochrome_c-biogenesis_DsbD"/>
</dbReference>
<evidence type="ECO:0000256" key="4">
    <source>
        <dbReference type="ARBA" id="ARBA00022989"/>
    </source>
</evidence>
<comment type="similarity">
    <text evidence="2">Belongs to the DsbD family.</text>
</comment>
<evidence type="ECO:0000256" key="2">
    <source>
        <dbReference type="ARBA" id="ARBA00006143"/>
    </source>
</evidence>
<evidence type="ECO:0000256" key="6">
    <source>
        <dbReference type="SAM" id="Phobius"/>
    </source>
</evidence>
<keyword evidence="5 6" id="KW-0472">Membrane</keyword>
<evidence type="ECO:0000256" key="5">
    <source>
        <dbReference type="ARBA" id="ARBA00023136"/>
    </source>
</evidence>
<dbReference type="PANTHER" id="PTHR31272">
    <property type="entry name" value="CYTOCHROME C-TYPE BIOGENESIS PROTEIN HI_1454-RELATED"/>
    <property type="match status" value="1"/>
</dbReference>
<protein>
    <submittedName>
        <fullName evidence="8">Cytochrome c biogenesis CcdA family protein</fullName>
    </submittedName>
</protein>
<feature type="transmembrane region" description="Helical" evidence="6">
    <location>
        <begin position="193"/>
        <end position="215"/>
    </location>
</feature>
<feature type="transmembrane region" description="Helical" evidence="6">
    <location>
        <begin position="6"/>
        <end position="34"/>
    </location>
</feature>